<dbReference type="Proteomes" id="UP000270866">
    <property type="component" value="Chromosome 4"/>
</dbReference>
<evidence type="ECO:0000313" key="2">
    <source>
        <dbReference type="Proteomes" id="UP000270866"/>
    </source>
</evidence>
<reference evidence="1 2" key="1">
    <citation type="journal article" date="2018" name="Sci. Rep.">
        <title>Characterisation of pathogen-specific regions and novel effector candidates in Fusarium oxysporum f. sp. cepae.</title>
        <authorList>
            <person name="Armitage A.D."/>
            <person name="Taylor A."/>
            <person name="Sobczyk M.K."/>
            <person name="Baxter L."/>
            <person name="Greenfield B.P."/>
            <person name="Bates H.J."/>
            <person name="Wilson F."/>
            <person name="Jackson A.C."/>
            <person name="Ott S."/>
            <person name="Harrison R.J."/>
            <person name="Clarkson J.P."/>
        </authorList>
    </citation>
    <scope>NUCLEOTIDE SEQUENCE [LARGE SCALE GENOMIC DNA]</scope>
    <source>
        <strain evidence="1 2">FoC_Fus2</strain>
    </source>
</reference>
<name>A0A3L6P044_FUSOX</name>
<evidence type="ECO:0000313" key="1">
    <source>
        <dbReference type="EMBL" id="RKK25175.1"/>
    </source>
</evidence>
<comment type="caution">
    <text evidence="1">The sequence shown here is derived from an EMBL/GenBank/DDBJ whole genome shotgun (WGS) entry which is preliminary data.</text>
</comment>
<accession>A0A3L6P044</accession>
<sequence length="44" mass="5004">MIEAPWYNIGEALLLFSHPEAFHASQVSPSPWEQLHLHPQLGHS</sequence>
<organism evidence="1 2">
    <name type="scientific">Fusarium oxysporum f. sp. cepae</name>
    <dbReference type="NCBI Taxonomy" id="396571"/>
    <lineage>
        <taxon>Eukaryota</taxon>
        <taxon>Fungi</taxon>
        <taxon>Dikarya</taxon>
        <taxon>Ascomycota</taxon>
        <taxon>Pezizomycotina</taxon>
        <taxon>Sordariomycetes</taxon>
        <taxon>Hypocreomycetidae</taxon>
        <taxon>Hypocreales</taxon>
        <taxon>Nectriaceae</taxon>
        <taxon>Fusarium</taxon>
        <taxon>Fusarium oxysporum species complex</taxon>
    </lineage>
</organism>
<protein>
    <submittedName>
        <fullName evidence="1">Uncharacterized protein</fullName>
    </submittedName>
</protein>
<dbReference type="AlphaFoldDB" id="A0A3L6P044"/>
<dbReference type="EMBL" id="MRCU01000002">
    <property type="protein sequence ID" value="RKK25175.1"/>
    <property type="molecule type" value="Genomic_DNA"/>
</dbReference>
<gene>
    <name evidence="1" type="ORF">BFJ65_g3083</name>
</gene>
<proteinExistence type="predicted"/>